<reference evidence="1" key="1">
    <citation type="submission" date="2020-08" db="EMBL/GenBank/DDBJ databases">
        <title>Multicomponent nature underlies the extraordinary mechanical properties of spider dragline silk.</title>
        <authorList>
            <person name="Kono N."/>
            <person name="Nakamura H."/>
            <person name="Mori M."/>
            <person name="Yoshida Y."/>
            <person name="Ohtoshi R."/>
            <person name="Malay A.D."/>
            <person name="Moran D.A.P."/>
            <person name="Tomita M."/>
            <person name="Numata K."/>
            <person name="Arakawa K."/>
        </authorList>
    </citation>
    <scope>NUCLEOTIDE SEQUENCE</scope>
</reference>
<sequence length="121" mass="13297">MCIVLFELRSALILSIRKVFHRHLSCKLFKAKCGKQMEAPLPCAPLTITGIVFAGPILGRALLDEECLPTVLFGIEAALNSRPLVNEEEIDDSSAALILAHFLTGRTETAIPSRLENIRLN</sequence>
<keyword evidence="2" id="KW-1185">Reference proteome</keyword>
<evidence type="ECO:0000313" key="1">
    <source>
        <dbReference type="EMBL" id="GFS42580.1"/>
    </source>
</evidence>
<dbReference type="Proteomes" id="UP000886998">
    <property type="component" value="Unassembled WGS sequence"/>
</dbReference>
<gene>
    <name evidence="1" type="ORF">TNIN_165171</name>
</gene>
<proteinExistence type="predicted"/>
<dbReference type="OrthoDB" id="6431939at2759"/>
<comment type="caution">
    <text evidence="1">The sequence shown here is derived from an EMBL/GenBank/DDBJ whole genome shotgun (WGS) entry which is preliminary data.</text>
</comment>
<accession>A0A8X6IF71</accession>
<dbReference type="EMBL" id="BMAV01025568">
    <property type="protein sequence ID" value="GFS42580.1"/>
    <property type="molecule type" value="Genomic_DNA"/>
</dbReference>
<organism evidence="1 2">
    <name type="scientific">Trichonephila inaurata madagascariensis</name>
    <dbReference type="NCBI Taxonomy" id="2747483"/>
    <lineage>
        <taxon>Eukaryota</taxon>
        <taxon>Metazoa</taxon>
        <taxon>Ecdysozoa</taxon>
        <taxon>Arthropoda</taxon>
        <taxon>Chelicerata</taxon>
        <taxon>Arachnida</taxon>
        <taxon>Araneae</taxon>
        <taxon>Araneomorphae</taxon>
        <taxon>Entelegynae</taxon>
        <taxon>Araneoidea</taxon>
        <taxon>Nephilidae</taxon>
        <taxon>Trichonephila</taxon>
        <taxon>Trichonephila inaurata</taxon>
    </lineage>
</organism>
<name>A0A8X6IF71_9ARAC</name>
<dbReference type="AlphaFoldDB" id="A0A8X6IF71"/>
<evidence type="ECO:0000313" key="2">
    <source>
        <dbReference type="Proteomes" id="UP000886998"/>
    </source>
</evidence>
<protein>
    <submittedName>
        <fullName evidence="1">Uncharacterized protein</fullName>
    </submittedName>
</protein>